<dbReference type="SUPFAM" id="SSF81340">
    <property type="entry name" value="Clc chloride channel"/>
    <property type="match status" value="1"/>
</dbReference>
<gene>
    <name evidence="8" type="ORF">C4D60_Mb05t18240</name>
</gene>
<keyword evidence="2 7" id="KW-0812">Transmembrane</keyword>
<organism evidence="8 9">
    <name type="scientific">Musa balbisiana</name>
    <name type="common">Banana</name>
    <dbReference type="NCBI Taxonomy" id="52838"/>
    <lineage>
        <taxon>Eukaryota</taxon>
        <taxon>Viridiplantae</taxon>
        <taxon>Streptophyta</taxon>
        <taxon>Embryophyta</taxon>
        <taxon>Tracheophyta</taxon>
        <taxon>Spermatophyta</taxon>
        <taxon>Magnoliopsida</taxon>
        <taxon>Liliopsida</taxon>
        <taxon>Zingiberales</taxon>
        <taxon>Musaceae</taxon>
        <taxon>Musa</taxon>
    </lineage>
</organism>
<evidence type="ECO:0000256" key="2">
    <source>
        <dbReference type="ARBA" id="ARBA00022692"/>
    </source>
</evidence>
<keyword evidence="4 7" id="KW-1133">Transmembrane helix</keyword>
<dbReference type="AlphaFoldDB" id="A0A4S8JX08"/>
<dbReference type="Pfam" id="PF00654">
    <property type="entry name" value="Voltage_CLC"/>
    <property type="match status" value="1"/>
</dbReference>
<proteinExistence type="predicted"/>
<reference evidence="8 9" key="1">
    <citation type="journal article" date="2019" name="Nat. Plants">
        <title>Genome sequencing of Musa balbisiana reveals subgenome evolution and function divergence in polyploid bananas.</title>
        <authorList>
            <person name="Yao X."/>
        </authorList>
    </citation>
    <scope>NUCLEOTIDE SEQUENCE [LARGE SCALE GENOMIC DNA]</scope>
    <source>
        <strain evidence="9">cv. DH-PKW</strain>
        <tissue evidence="8">Leaves</tissue>
    </source>
</reference>
<dbReference type="InterPro" id="IPR001807">
    <property type="entry name" value="ClC"/>
</dbReference>
<dbReference type="InterPro" id="IPR051280">
    <property type="entry name" value="Cl-channel/antiporter"/>
</dbReference>
<evidence type="ECO:0000256" key="4">
    <source>
        <dbReference type="ARBA" id="ARBA00022989"/>
    </source>
</evidence>
<dbReference type="EMBL" id="PYDT01000003">
    <property type="protein sequence ID" value="THU66822.1"/>
    <property type="molecule type" value="Genomic_DNA"/>
</dbReference>
<dbReference type="STRING" id="52838.A0A4S8JX08"/>
<keyword evidence="6 7" id="KW-0472">Membrane</keyword>
<dbReference type="PANTHER" id="PTHR11689:SF144">
    <property type="entry name" value="CHLORIDE CHANNEL PROTEIN"/>
    <property type="match status" value="1"/>
</dbReference>
<feature type="transmembrane region" description="Helical" evidence="7">
    <location>
        <begin position="120"/>
        <end position="140"/>
    </location>
</feature>
<dbReference type="PANTHER" id="PTHR11689">
    <property type="entry name" value="CHLORIDE CHANNEL PROTEIN CLC FAMILY MEMBER"/>
    <property type="match status" value="1"/>
</dbReference>
<comment type="caution">
    <text evidence="8">The sequence shown here is derived from an EMBL/GenBank/DDBJ whole genome shotgun (WGS) entry which is preliminary data.</text>
</comment>
<protein>
    <submittedName>
        <fullName evidence="8">Uncharacterized protein</fullName>
    </submittedName>
</protein>
<evidence type="ECO:0000313" key="9">
    <source>
        <dbReference type="Proteomes" id="UP000317650"/>
    </source>
</evidence>
<dbReference type="Proteomes" id="UP000317650">
    <property type="component" value="Chromosome 5"/>
</dbReference>
<keyword evidence="9" id="KW-1185">Reference proteome</keyword>
<dbReference type="GO" id="GO:0009705">
    <property type="term" value="C:plant-type vacuole membrane"/>
    <property type="evidence" value="ECO:0007669"/>
    <property type="project" value="TreeGrafter"/>
</dbReference>
<comment type="subcellular location">
    <subcellularLocation>
        <location evidence="1">Membrane</location>
        <topology evidence="1">Multi-pass membrane protein</topology>
    </subcellularLocation>
</comment>
<evidence type="ECO:0000256" key="3">
    <source>
        <dbReference type="ARBA" id="ARBA00022737"/>
    </source>
</evidence>
<evidence type="ECO:0000313" key="8">
    <source>
        <dbReference type="EMBL" id="THU66822.1"/>
    </source>
</evidence>
<feature type="transmembrane region" description="Helical" evidence="7">
    <location>
        <begin position="26"/>
        <end position="48"/>
    </location>
</feature>
<name>A0A4S8JX08_MUSBA</name>
<evidence type="ECO:0000256" key="6">
    <source>
        <dbReference type="ARBA" id="ARBA00023136"/>
    </source>
</evidence>
<evidence type="ECO:0000256" key="1">
    <source>
        <dbReference type="ARBA" id="ARBA00004141"/>
    </source>
</evidence>
<accession>A0A4S8JX08</accession>
<evidence type="ECO:0000256" key="5">
    <source>
        <dbReference type="ARBA" id="ARBA00023122"/>
    </source>
</evidence>
<keyword evidence="5" id="KW-0129">CBS domain</keyword>
<evidence type="ECO:0000256" key="7">
    <source>
        <dbReference type="SAM" id="Phobius"/>
    </source>
</evidence>
<dbReference type="Gene3D" id="1.10.3080.10">
    <property type="entry name" value="Clc chloride channel"/>
    <property type="match status" value="2"/>
</dbReference>
<keyword evidence="3" id="KW-0677">Repeat</keyword>
<dbReference type="GO" id="GO:0015108">
    <property type="term" value="F:chloride transmembrane transporter activity"/>
    <property type="evidence" value="ECO:0007669"/>
    <property type="project" value="InterPro"/>
</dbReference>
<sequence>MNTNSQIVIVGANFCPVERTGNLAAFFAYGGINVILAMAAAALCAYVAPAAAGSGIPEGWQLPSEHLPVVFSLLLKQQLLVVLRALIEHCLGGKCGLFGKRGLIMFDVSSSITTYSTPDLIAIIVLGLIGGVFGALFNYLVDRILRTYSIINEKGDPFKILLTITISILTSCCSYGLPCLANCAPCPADLQEQCPTIGRLGNFKTFQCSPRSLQ</sequence>
<dbReference type="InterPro" id="IPR014743">
    <property type="entry name" value="Cl-channel_core"/>
</dbReference>